<dbReference type="PROSITE" id="PS00428">
    <property type="entry name" value="FTSW_RODA_SPOVE"/>
    <property type="match status" value="1"/>
</dbReference>
<reference evidence="18 21" key="2">
    <citation type="submission" date="2016-03" db="EMBL/GenBank/DDBJ databases">
        <title>Spore heat resistance.</title>
        <authorList>
            <person name="Boekhorst J."/>
            <person name="Berendsen E.M."/>
            <person name="Wells-Bennik M.H."/>
            <person name="Kuipers O.P."/>
        </authorList>
    </citation>
    <scope>NUCLEOTIDE SEQUENCE [LARGE SCALE GENOMIC DNA]</scope>
    <source>
        <strain evidence="18 21">GS8</strain>
    </source>
</reference>
<keyword evidence="6" id="KW-0573">Peptidoglycan synthesis</keyword>
<gene>
    <name evidence="19" type="ORF">B4109_0865</name>
    <name evidence="18" type="ORF">GS8_337</name>
</gene>
<dbReference type="InterPro" id="IPR001182">
    <property type="entry name" value="FtsW/RodA"/>
</dbReference>
<comment type="similarity">
    <text evidence="11">Belongs to the SEDS family. FtsW subfamily.</text>
</comment>
<dbReference type="PATRIC" id="fig|1422.18.peg.1665"/>
<dbReference type="GO" id="GO:0005886">
    <property type="term" value="C:plasma membrane"/>
    <property type="evidence" value="ECO:0007669"/>
    <property type="project" value="TreeGrafter"/>
</dbReference>
<evidence type="ECO:0000313" key="21">
    <source>
        <dbReference type="Proteomes" id="UP000773850"/>
    </source>
</evidence>
<reference evidence="19 20" key="1">
    <citation type="submission" date="2016-01" db="EMBL/GenBank/DDBJ databases">
        <title>Draft Genome Sequences of Seven Thermophilic Sporeformers Isolated from Foods.</title>
        <authorList>
            <person name="Berendsen E.M."/>
            <person name="Wells-Bennik M.H."/>
            <person name="Krawcyk A.O."/>
            <person name="De Jong A."/>
            <person name="Holsappel S."/>
            <person name="Eijlander R.T."/>
            <person name="Kuipers O.P."/>
        </authorList>
    </citation>
    <scope>NUCLEOTIDE SEQUENCE [LARGE SCALE GENOMIC DNA]</scope>
    <source>
        <strain evidence="19 20">B4109</strain>
    </source>
</reference>
<dbReference type="GO" id="GO:0009252">
    <property type="term" value="P:peptidoglycan biosynthetic process"/>
    <property type="evidence" value="ECO:0007669"/>
    <property type="project" value="UniProtKB-KW"/>
</dbReference>
<keyword evidence="18" id="KW-0131">Cell cycle</keyword>
<evidence type="ECO:0000256" key="14">
    <source>
        <dbReference type="ARBA" id="ARBA00044770"/>
    </source>
</evidence>
<accession>A0A150MAS7</accession>
<dbReference type="Proteomes" id="UP000773850">
    <property type="component" value="Unassembled WGS sequence"/>
</dbReference>
<feature type="transmembrane region" description="Helical" evidence="17">
    <location>
        <begin position="182"/>
        <end position="199"/>
    </location>
</feature>
<keyword evidence="21" id="KW-1185">Reference proteome</keyword>
<dbReference type="EC" id="2.4.99.28" evidence="14"/>
<dbReference type="EMBL" id="LQYV01000135">
    <property type="protein sequence ID" value="KYD21319.1"/>
    <property type="molecule type" value="Genomic_DNA"/>
</dbReference>
<name>A0A150MAS7_GEOSE</name>
<comment type="subcellular location">
    <subcellularLocation>
        <location evidence="1">Membrane</location>
        <topology evidence="1">Multi-pass membrane protein</topology>
    </subcellularLocation>
</comment>
<evidence type="ECO:0000256" key="7">
    <source>
        <dbReference type="ARBA" id="ARBA00022989"/>
    </source>
</evidence>
<evidence type="ECO:0000256" key="4">
    <source>
        <dbReference type="ARBA" id="ARBA00022692"/>
    </source>
</evidence>
<keyword evidence="2" id="KW-0328">Glycosyltransferase</keyword>
<dbReference type="GO" id="GO:0008955">
    <property type="term" value="F:peptidoglycan glycosyltransferase activity"/>
    <property type="evidence" value="ECO:0007669"/>
    <property type="project" value="UniProtKB-EC"/>
</dbReference>
<dbReference type="EMBL" id="LUCS01000009">
    <property type="protein sequence ID" value="KAF6512038.1"/>
    <property type="molecule type" value="Genomic_DNA"/>
</dbReference>
<dbReference type="GO" id="GO:0015648">
    <property type="term" value="F:lipid-linked peptidoglycan transporter activity"/>
    <property type="evidence" value="ECO:0007669"/>
    <property type="project" value="TreeGrafter"/>
</dbReference>
<evidence type="ECO:0000256" key="15">
    <source>
        <dbReference type="ARBA" id="ARBA00049902"/>
    </source>
</evidence>
<evidence type="ECO:0000256" key="12">
    <source>
        <dbReference type="ARBA" id="ARBA00041185"/>
    </source>
</evidence>
<organism evidence="19 20">
    <name type="scientific">Geobacillus stearothermophilus</name>
    <name type="common">Bacillus stearothermophilus</name>
    <dbReference type="NCBI Taxonomy" id="1422"/>
    <lineage>
        <taxon>Bacteria</taxon>
        <taxon>Bacillati</taxon>
        <taxon>Bacillota</taxon>
        <taxon>Bacilli</taxon>
        <taxon>Bacillales</taxon>
        <taxon>Anoxybacillaceae</taxon>
        <taxon>Geobacillus</taxon>
    </lineage>
</organism>
<dbReference type="AlphaFoldDB" id="A0A150MAS7"/>
<comment type="caution">
    <text evidence="19">The sequence shown here is derived from an EMBL/GenBank/DDBJ whole genome shotgun (WGS) entry which is preliminary data.</text>
</comment>
<evidence type="ECO:0000256" key="1">
    <source>
        <dbReference type="ARBA" id="ARBA00004141"/>
    </source>
</evidence>
<feature type="transmembrane region" description="Helical" evidence="17">
    <location>
        <begin position="355"/>
        <end position="379"/>
    </location>
</feature>
<dbReference type="InterPro" id="IPR018365">
    <property type="entry name" value="Cell_cycle_FtsW-rel_CS"/>
</dbReference>
<keyword evidence="5" id="KW-0133">Cell shape</keyword>
<dbReference type="PANTHER" id="PTHR30474:SF2">
    <property type="entry name" value="PEPTIDOGLYCAN GLYCOSYLTRANSFERASE FTSW-RELATED"/>
    <property type="match status" value="1"/>
</dbReference>
<evidence type="ECO:0000256" key="17">
    <source>
        <dbReference type="SAM" id="Phobius"/>
    </source>
</evidence>
<keyword evidence="18" id="KW-0132">Cell division</keyword>
<comment type="function">
    <text evidence="16">Peptidoglycan polymerase that is essential for cell division.</text>
</comment>
<feature type="transmembrane region" description="Helical" evidence="17">
    <location>
        <begin position="149"/>
        <end position="170"/>
    </location>
</feature>
<feature type="transmembrane region" description="Helical" evidence="17">
    <location>
        <begin position="88"/>
        <end position="106"/>
    </location>
</feature>
<feature type="transmembrane region" description="Helical" evidence="17">
    <location>
        <begin position="322"/>
        <end position="343"/>
    </location>
</feature>
<feature type="transmembrane region" description="Helical" evidence="17">
    <location>
        <begin position="231"/>
        <end position="250"/>
    </location>
</feature>
<dbReference type="Pfam" id="PF01098">
    <property type="entry name" value="FTSW_RODA_SPOVE"/>
    <property type="match status" value="1"/>
</dbReference>
<evidence type="ECO:0000256" key="3">
    <source>
        <dbReference type="ARBA" id="ARBA00022679"/>
    </source>
</evidence>
<feature type="transmembrane region" description="Helical" evidence="17">
    <location>
        <begin position="205"/>
        <end position="224"/>
    </location>
</feature>
<evidence type="ECO:0000313" key="19">
    <source>
        <dbReference type="EMBL" id="KYD21319.1"/>
    </source>
</evidence>
<dbReference type="GO" id="GO:0051301">
    <property type="term" value="P:cell division"/>
    <property type="evidence" value="ECO:0007669"/>
    <property type="project" value="UniProtKB-KW"/>
</dbReference>
<evidence type="ECO:0000256" key="5">
    <source>
        <dbReference type="ARBA" id="ARBA00022960"/>
    </source>
</evidence>
<feature type="transmembrane region" description="Helical" evidence="17">
    <location>
        <begin position="118"/>
        <end position="137"/>
    </location>
</feature>
<proteinExistence type="inferred from homology"/>
<keyword evidence="4 17" id="KW-0812">Transmembrane</keyword>
<evidence type="ECO:0000256" key="11">
    <source>
        <dbReference type="ARBA" id="ARBA00038053"/>
    </source>
</evidence>
<protein>
    <recommendedName>
        <fullName evidence="12">Probable peptidoglycan glycosyltransferase FtsW</fullName>
        <ecNumber evidence="14">2.4.99.28</ecNumber>
    </recommendedName>
    <alternativeName>
        <fullName evidence="13">Cell division protein FtsW</fullName>
    </alternativeName>
    <alternativeName>
        <fullName evidence="10">Cell wall polymerase</fullName>
    </alternativeName>
    <alternativeName>
        <fullName evidence="9">Peptidoglycan polymerase</fullName>
    </alternativeName>
</protein>
<keyword evidence="8 17" id="KW-0472">Membrane</keyword>
<evidence type="ECO:0000256" key="9">
    <source>
        <dbReference type="ARBA" id="ARBA00032370"/>
    </source>
</evidence>
<keyword evidence="7 17" id="KW-1133">Transmembrane helix</keyword>
<keyword evidence="3" id="KW-0808">Transferase</keyword>
<evidence type="ECO:0000256" key="13">
    <source>
        <dbReference type="ARBA" id="ARBA00041418"/>
    </source>
</evidence>
<feature type="transmembrane region" description="Helical" evidence="17">
    <location>
        <begin position="45"/>
        <end position="68"/>
    </location>
</feature>
<evidence type="ECO:0000256" key="8">
    <source>
        <dbReference type="ARBA" id="ARBA00023136"/>
    </source>
</evidence>
<dbReference type="Proteomes" id="UP000075424">
    <property type="component" value="Unassembled WGS sequence"/>
</dbReference>
<dbReference type="GO" id="GO:0008360">
    <property type="term" value="P:regulation of cell shape"/>
    <property type="evidence" value="ECO:0007669"/>
    <property type="project" value="UniProtKB-KW"/>
</dbReference>
<feature type="transmembrane region" description="Helical" evidence="17">
    <location>
        <begin position="391"/>
        <end position="412"/>
    </location>
</feature>
<evidence type="ECO:0000313" key="20">
    <source>
        <dbReference type="Proteomes" id="UP000075424"/>
    </source>
</evidence>
<dbReference type="GO" id="GO:0032153">
    <property type="term" value="C:cell division site"/>
    <property type="evidence" value="ECO:0007669"/>
    <property type="project" value="TreeGrafter"/>
</dbReference>
<dbReference type="PANTHER" id="PTHR30474">
    <property type="entry name" value="CELL CYCLE PROTEIN"/>
    <property type="match status" value="1"/>
</dbReference>
<comment type="catalytic activity">
    <reaction evidence="15">
        <text>[GlcNAc-(1-&gt;4)-Mur2Ac(oyl-L-Ala-gamma-D-Glu-L-Lys-D-Ala-D-Ala)](n)-di-trans,octa-cis-undecaprenyl diphosphate + beta-D-GlcNAc-(1-&gt;4)-Mur2Ac(oyl-L-Ala-gamma-D-Glu-L-Lys-D-Ala-D-Ala)-di-trans,octa-cis-undecaprenyl diphosphate = [GlcNAc-(1-&gt;4)-Mur2Ac(oyl-L-Ala-gamma-D-Glu-L-Lys-D-Ala-D-Ala)](n+1)-di-trans,octa-cis-undecaprenyl diphosphate + di-trans,octa-cis-undecaprenyl diphosphate + H(+)</text>
        <dbReference type="Rhea" id="RHEA:23708"/>
        <dbReference type="Rhea" id="RHEA-COMP:9602"/>
        <dbReference type="Rhea" id="RHEA-COMP:9603"/>
        <dbReference type="ChEBI" id="CHEBI:15378"/>
        <dbReference type="ChEBI" id="CHEBI:58405"/>
        <dbReference type="ChEBI" id="CHEBI:60033"/>
        <dbReference type="ChEBI" id="CHEBI:78435"/>
        <dbReference type="EC" id="2.4.99.28"/>
    </reaction>
</comment>
<evidence type="ECO:0000256" key="10">
    <source>
        <dbReference type="ARBA" id="ARBA00033270"/>
    </source>
</evidence>
<evidence type="ECO:0000256" key="2">
    <source>
        <dbReference type="ARBA" id="ARBA00022676"/>
    </source>
</evidence>
<evidence type="ECO:0000256" key="16">
    <source>
        <dbReference type="ARBA" id="ARBA00049966"/>
    </source>
</evidence>
<sequence>MACRRLSFSVFGQEIGALLRMIYVHTCKQGRGTMDRQLWKKVLKCYDYPLMAAVIMLSLFGLIMVYSASMVTAVIRFEVPSDYFYERQKHWLIAALAAFAMMAIIPYKVWRKERFVKFVFFASPLMLIAVAFLGHTANNATSWFRVGALSIQPAELAKLGLILYLSAAFANKRKRLAEPVKSNLFPIYYTLFICALIAIQPDFGTAFIVFVIAVCIILSSGLRLTLLFKQLLFFALIAVMLSPLWLPFMGKKIFSRERLSRLYSFLDPFQYADTDGYQLVNSYLAIGIGGLKGLGLGKGIQKYGYLPESHTDFIMAVIAEELGLFGVMFTLGLLAFIVLRGLWIARRSTDAFGSLLAIGISVMIGFQTFINVGGVVGLIPITGVPLPLVSYGGTSLVLIMASLGLLVNISMFTKYEQRYKKSEKQAVNASKKGLTF</sequence>
<evidence type="ECO:0000256" key="6">
    <source>
        <dbReference type="ARBA" id="ARBA00022984"/>
    </source>
</evidence>
<evidence type="ECO:0000313" key="18">
    <source>
        <dbReference type="EMBL" id="KAF6512038.1"/>
    </source>
</evidence>